<protein>
    <recommendedName>
        <fullName evidence="5">Ammonia monooxygenase</fullName>
    </recommendedName>
</protein>
<dbReference type="EMBL" id="CP021366">
    <property type="protein sequence ID" value="ART57828.1"/>
    <property type="molecule type" value="Genomic_DNA"/>
</dbReference>
<feature type="transmembrane region" description="Helical" evidence="1">
    <location>
        <begin position="85"/>
        <end position="108"/>
    </location>
</feature>
<dbReference type="OrthoDB" id="8527964at2"/>
<feature type="transmembrane region" description="Helical" evidence="1">
    <location>
        <begin position="271"/>
        <end position="295"/>
    </location>
</feature>
<dbReference type="PIRSF" id="PIRSF038991">
    <property type="entry name" value="Protein_AbrB"/>
    <property type="match status" value="1"/>
</dbReference>
<dbReference type="Pfam" id="PF05145">
    <property type="entry name" value="AbrB"/>
    <property type="match status" value="1"/>
</dbReference>
<dbReference type="InterPro" id="IPR017516">
    <property type="entry name" value="AbrB_dup"/>
</dbReference>
<feature type="transmembrane region" description="Helical" evidence="1">
    <location>
        <begin position="159"/>
        <end position="177"/>
    </location>
</feature>
<dbReference type="GO" id="GO:0010468">
    <property type="term" value="P:regulation of gene expression"/>
    <property type="evidence" value="ECO:0007669"/>
    <property type="project" value="InterPro"/>
</dbReference>
<reference evidence="3" key="1">
    <citation type="submission" date="2017-05" db="EMBL/GenBank/DDBJ databases">
        <title>Polyphasic characterization of four soil-derived phenanthrene-degrading Acidovorax strains and proposal of Acidovorax phenanthrenivorans sp. nov.</title>
        <authorList>
            <person name="Singleton D."/>
            <person name="Lee J."/>
            <person name="Dickey A.N."/>
            <person name="Stroud A."/>
            <person name="Scholl E.H."/>
            <person name="Wright F.A."/>
            <person name="Aitken M.D."/>
        </authorList>
    </citation>
    <scope>NUCLEOTIDE SEQUENCE</scope>
    <source>
        <strain evidence="3">P4</strain>
    </source>
</reference>
<keyword evidence="1" id="KW-1133">Transmembrane helix</keyword>
<dbReference type="Proteomes" id="UP000194440">
    <property type="component" value="Chromosome"/>
</dbReference>
<feature type="transmembrane region" description="Helical" evidence="1">
    <location>
        <begin position="324"/>
        <end position="344"/>
    </location>
</feature>
<keyword evidence="2" id="KW-0732">Signal</keyword>
<keyword evidence="1" id="KW-0812">Transmembrane</keyword>
<dbReference type="PANTHER" id="PTHR38457">
    <property type="entry name" value="REGULATOR ABRB-RELATED"/>
    <property type="match status" value="1"/>
</dbReference>
<dbReference type="KEGG" id="acip:CBP36_02255"/>
<evidence type="ECO:0000313" key="4">
    <source>
        <dbReference type="Proteomes" id="UP000194440"/>
    </source>
</evidence>
<sequence>MRSHLLFIARVALTLALAWVAAAACVALHTPLPWMIGPLLATSLLSIGGAPTESWAPLRNAGQWSIGASLGLYFTPQVVALVASMWWAIALGIVWALVLGWLFGAWLYRLHAPRMHGVPASMMRATSYFSGAIGAASEMTLLAERENGRTDLVAASHSLRLLIVTVTIPFALQWSGLHGLDILPPTVRAVNWPGLALLALLTGAGALVMDRLRRANPWFMGALVVSMGLAMAGLTLSAVPQGLVNAAQLVIGVSLGVRFRADFLHTAPRWLASVVVGTLVLMGVCALFAALLAWATGLPWVTLLLGTSPGGITEMAITAKVLQLGVPVVTAFQVCRLIAVLVLVEPLFRRIYPPAAA</sequence>
<dbReference type="GO" id="GO:0016020">
    <property type="term" value="C:membrane"/>
    <property type="evidence" value="ECO:0007669"/>
    <property type="project" value="InterPro"/>
</dbReference>
<gene>
    <name evidence="3" type="ORF">CBP36_02255</name>
</gene>
<feature type="transmembrane region" description="Helical" evidence="1">
    <location>
        <begin position="242"/>
        <end position="259"/>
    </location>
</feature>
<organism evidence="3 4">
    <name type="scientific">Acidovorax carolinensis</name>
    <dbReference type="NCBI Taxonomy" id="553814"/>
    <lineage>
        <taxon>Bacteria</taxon>
        <taxon>Pseudomonadati</taxon>
        <taxon>Pseudomonadota</taxon>
        <taxon>Betaproteobacteria</taxon>
        <taxon>Burkholderiales</taxon>
        <taxon>Comamonadaceae</taxon>
        <taxon>Acidovorax</taxon>
    </lineage>
</organism>
<proteinExistence type="predicted"/>
<evidence type="ECO:0000256" key="1">
    <source>
        <dbReference type="SAM" id="Phobius"/>
    </source>
</evidence>
<feature type="signal peptide" evidence="2">
    <location>
        <begin position="1"/>
        <end position="23"/>
    </location>
</feature>
<dbReference type="NCBIfam" id="TIGR03082">
    <property type="entry name" value="Gneg_AbrB_dup"/>
    <property type="match status" value="1"/>
</dbReference>
<dbReference type="PROSITE" id="PS51257">
    <property type="entry name" value="PROKAR_LIPOPROTEIN"/>
    <property type="match status" value="1"/>
</dbReference>
<feature type="chain" id="PRO_5012014855" description="Ammonia monooxygenase" evidence="2">
    <location>
        <begin position="24"/>
        <end position="357"/>
    </location>
</feature>
<evidence type="ECO:0008006" key="5">
    <source>
        <dbReference type="Google" id="ProtNLM"/>
    </source>
</evidence>
<keyword evidence="1" id="KW-0472">Membrane</keyword>
<dbReference type="RefSeq" id="WP_086926408.1">
    <property type="nucleotide sequence ID" value="NZ_CP021362.1"/>
</dbReference>
<dbReference type="PANTHER" id="PTHR38457:SF1">
    <property type="entry name" value="REGULATOR ABRB-RELATED"/>
    <property type="match status" value="1"/>
</dbReference>
<dbReference type="InterPro" id="IPR007820">
    <property type="entry name" value="AbrB_fam"/>
</dbReference>
<dbReference type="AlphaFoldDB" id="A0A240U8K3"/>
<accession>A0A240U8K3</accession>
<keyword evidence="4" id="KW-1185">Reference proteome</keyword>
<feature type="transmembrane region" description="Helical" evidence="1">
    <location>
        <begin position="189"/>
        <end position="209"/>
    </location>
</feature>
<evidence type="ECO:0000256" key="2">
    <source>
        <dbReference type="SAM" id="SignalP"/>
    </source>
</evidence>
<dbReference type="KEGG" id="acis:CBP35_16680"/>
<name>A0A240U8K3_9BURK</name>
<feature type="transmembrane region" description="Helical" evidence="1">
    <location>
        <begin position="218"/>
        <end position="236"/>
    </location>
</feature>
<evidence type="ECO:0000313" key="3">
    <source>
        <dbReference type="EMBL" id="ART57828.1"/>
    </source>
</evidence>